<keyword evidence="1" id="KW-1133">Transmembrane helix</keyword>
<protein>
    <submittedName>
        <fullName evidence="2">Uncharacterized protein</fullName>
    </submittedName>
</protein>
<reference evidence="2 3" key="1">
    <citation type="submission" date="2024-09" db="EMBL/GenBank/DDBJ databases">
        <authorList>
            <person name="Sun Q."/>
            <person name="Mori K."/>
        </authorList>
    </citation>
    <scope>NUCLEOTIDE SEQUENCE [LARGE SCALE GENOMIC DNA]</scope>
    <source>
        <strain evidence="2 3">JCM 15389</strain>
    </source>
</reference>
<evidence type="ECO:0000313" key="3">
    <source>
        <dbReference type="Proteomes" id="UP001589788"/>
    </source>
</evidence>
<keyword evidence="1" id="KW-0812">Transmembrane</keyword>
<comment type="caution">
    <text evidence="2">The sequence shown here is derived from an EMBL/GenBank/DDBJ whole genome shotgun (WGS) entry which is preliminary data.</text>
</comment>
<accession>A0ABV6C4J3</accession>
<dbReference type="Proteomes" id="UP001589788">
    <property type="component" value="Unassembled WGS sequence"/>
</dbReference>
<dbReference type="EMBL" id="JBHLYQ010000079">
    <property type="protein sequence ID" value="MFC0082198.1"/>
    <property type="molecule type" value="Genomic_DNA"/>
</dbReference>
<gene>
    <name evidence="2" type="ORF">ACFFRE_08565</name>
</gene>
<keyword evidence="3" id="KW-1185">Reference proteome</keyword>
<sequence>MRLVPLRWLVGVASVLLVAGVVALVLVGGSHSPTVTACVSATSAHCVRVSQAQLDATNTPISAIGGLLVGLVLAAVAGAVAGWRHLRRRAAFSGAGEDR</sequence>
<proteinExistence type="predicted"/>
<name>A0ABV6C4J3_9ACTN</name>
<organism evidence="2 3">
    <name type="scientific">Aciditerrimonas ferrireducens</name>
    <dbReference type="NCBI Taxonomy" id="667306"/>
    <lineage>
        <taxon>Bacteria</taxon>
        <taxon>Bacillati</taxon>
        <taxon>Actinomycetota</taxon>
        <taxon>Acidimicrobiia</taxon>
        <taxon>Acidimicrobiales</taxon>
        <taxon>Acidimicrobiaceae</taxon>
        <taxon>Aciditerrimonas</taxon>
    </lineage>
</organism>
<dbReference type="RefSeq" id="WP_377789686.1">
    <property type="nucleotide sequence ID" value="NZ_JBHLYQ010000079.1"/>
</dbReference>
<feature type="transmembrane region" description="Helical" evidence="1">
    <location>
        <begin position="60"/>
        <end position="83"/>
    </location>
</feature>
<evidence type="ECO:0000256" key="1">
    <source>
        <dbReference type="SAM" id="Phobius"/>
    </source>
</evidence>
<keyword evidence="1" id="KW-0472">Membrane</keyword>
<evidence type="ECO:0000313" key="2">
    <source>
        <dbReference type="EMBL" id="MFC0082198.1"/>
    </source>
</evidence>